<evidence type="ECO:0000313" key="2">
    <source>
        <dbReference type="EMBL" id="QKZ99860.1"/>
    </source>
</evidence>
<dbReference type="Pfam" id="PF00563">
    <property type="entry name" value="EAL"/>
    <property type="match status" value="1"/>
</dbReference>
<dbReference type="InterPro" id="IPR050706">
    <property type="entry name" value="Cyclic-di-GMP_PDE-like"/>
</dbReference>
<evidence type="ECO:0000259" key="1">
    <source>
        <dbReference type="PROSITE" id="PS50883"/>
    </source>
</evidence>
<dbReference type="Gene3D" id="3.20.20.450">
    <property type="entry name" value="EAL domain"/>
    <property type="match status" value="1"/>
</dbReference>
<dbReference type="SUPFAM" id="SSF141868">
    <property type="entry name" value="EAL domain-like"/>
    <property type="match status" value="1"/>
</dbReference>
<reference evidence="2 3" key="1">
    <citation type="submission" date="2020-06" db="EMBL/GenBank/DDBJ databases">
        <title>Long-read sequencing of DSM26481-BlokeschLab.</title>
        <authorList>
            <person name="Blokesch M."/>
        </authorList>
    </citation>
    <scope>NUCLEOTIDE SEQUENCE [LARGE SCALE GENOMIC DNA]</scope>
    <source>
        <strain evidence="2 3">DSM 26481</strain>
    </source>
</reference>
<dbReference type="GO" id="GO:0071111">
    <property type="term" value="F:cyclic-guanylate-specific phosphodiesterase activity"/>
    <property type="evidence" value="ECO:0007669"/>
    <property type="project" value="InterPro"/>
</dbReference>
<dbReference type="PROSITE" id="PS50883">
    <property type="entry name" value="EAL"/>
    <property type="match status" value="1"/>
</dbReference>
<protein>
    <submittedName>
        <fullName evidence="2">EAL domain-containing protein</fullName>
    </submittedName>
</protein>
<dbReference type="Proteomes" id="UP000509421">
    <property type="component" value="Chromosome"/>
</dbReference>
<dbReference type="InterPro" id="IPR035919">
    <property type="entry name" value="EAL_sf"/>
</dbReference>
<dbReference type="PANTHER" id="PTHR33121">
    <property type="entry name" value="CYCLIC DI-GMP PHOSPHODIESTERASE PDEF"/>
    <property type="match status" value="1"/>
</dbReference>
<accession>A0A7H8UIX4</accession>
<feature type="domain" description="EAL" evidence="1">
    <location>
        <begin position="9"/>
        <end position="265"/>
    </location>
</feature>
<dbReference type="InterPro" id="IPR001633">
    <property type="entry name" value="EAL_dom"/>
</dbReference>
<dbReference type="PANTHER" id="PTHR33121:SF81">
    <property type="entry name" value="CYCLIC DI-GMP PHOSPHODIESTERASE PDEB-RELATED"/>
    <property type="match status" value="1"/>
</dbReference>
<organism evidence="2 3">
    <name type="scientific">Enterobacter cloacae</name>
    <dbReference type="NCBI Taxonomy" id="550"/>
    <lineage>
        <taxon>Bacteria</taxon>
        <taxon>Pseudomonadati</taxon>
        <taxon>Pseudomonadota</taxon>
        <taxon>Gammaproteobacteria</taxon>
        <taxon>Enterobacterales</taxon>
        <taxon>Enterobacteriaceae</taxon>
        <taxon>Enterobacter</taxon>
        <taxon>Enterobacter cloacae complex</taxon>
    </lineage>
</organism>
<gene>
    <name evidence="2" type="ORF">HWQ14_20370</name>
</gene>
<dbReference type="EMBL" id="CP056117">
    <property type="protein sequence ID" value="QKZ99860.1"/>
    <property type="molecule type" value="Genomic_DNA"/>
</dbReference>
<sequence length="268" mass="29851">MLITNNSGKSRMEFNAVYNSASIMDVTPFLQPIVNVLDGTLAGVEILCRVETNKGYILNQFQIEELEAPGRADFYARQLLLKTVEQLSRYNAIGNIPQGFIFTLNITASQIMSEAMKKEIVRFKHCFPSNVEVLLEIVERNVMDLTEGLIESIAFYDSIGVKIAIDDAGINSAAMRYFGITNVAMLKLDRSVTRITEKNELIHKKLVNSIVSLSSFCDVKVIAEGVENSNQQHALEECGISLMQGFYYSKPVPVKEFCILLSKFGGQG</sequence>
<evidence type="ECO:0000313" key="3">
    <source>
        <dbReference type="Proteomes" id="UP000509421"/>
    </source>
</evidence>
<dbReference type="SMART" id="SM00052">
    <property type="entry name" value="EAL"/>
    <property type="match status" value="1"/>
</dbReference>
<dbReference type="RefSeq" id="WP_176610818.1">
    <property type="nucleotide sequence ID" value="NZ_CP056117.1"/>
</dbReference>
<proteinExistence type="predicted"/>
<name>A0A7H8UIX4_ENTCL</name>
<dbReference type="CDD" id="cd01948">
    <property type="entry name" value="EAL"/>
    <property type="match status" value="1"/>
</dbReference>
<dbReference type="AlphaFoldDB" id="A0A7H8UIX4"/>